<protein>
    <recommendedName>
        <fullName evidence="1">Secretion system C-terminal sorting domain-containing protein</fullName>
    </recommendedName>
</protein>
<dbReference type="Pfam" id="PF18962">
    <property type="entry name" value="Por_Secre_tail"/>
    <property type="match status" value="1"/>
</dbReference>
<dbReference type="NCBIfam" id="TIGR04183">
    <property type="entry name" value="Por_Secre_tail"/>
    <property type="match status" value="1"/>
</dbReference>
<gene>
    <name evidence="2" type="ORF">SDC9_26510</name>
</gene>
<proteinExistence type="predicted"/>
<dbReference type="InterPro" id="IPR026444">
    <property type="entry name" value="Secre_tail"/>
</dbReference>
<evidence type="ECO:0000313" key="2">
    <source>
        <dbReference type="EMBL" id="MPL80609.1"/>
    </source>
</evidence>
<dbReference type="AlphaFoldDB" id="A0A644UNU6"/>
<comment type="caution">
    <text evidence="2">The sequence shown here is derived from an EMBL/GenBank/DDBJ whole genome shotgun (WGS) entry which is preliminary data.</text>
</comment>
<accession>A0A644UNU6</accession>
<organism evidence="2">
    <name type="scientific">bioreactor metagenome</name>
    <dbReference type="NCBI Taxonomy" id="1076179"/>
    <lineage>
        <taxon>unclassified sequences</taxon>
        <taxon>metagenomes</taxon>
        <taxon>ecological metagenomes</taxon>
    </lineage>
</organism>
<reference evidence="2" key="1">
    <citation type="submission" date="2019-08" db="EMBL/GenBank/DDBJ databases">
        <authorList>
            <person name="Kucharzyk K."/>
            <person name="Murdoch R.W."/>
            <person name="Higgins S."/>
            <person name="Loffler F."/>
        </authorList>
    </citation>
    <scope>NUCLEOTIDE SEQUENCE</scope>
</reference>
<evidence type="ECO:0000259" key="1">
    <source>
        <dbReference type="Pfam" id="PF18962"/>
    </source>
</evidence>
<sequence>MQINMKYILLLIACCFYAASLIANPHSAKSETLLQELDMRLDPMPEYMRDEILEGVFVLSARELMEAKRDIEMQFYNYGFNRLLSTALTDTVPVPVDTLLALLAADGSARSLMQQAWVMLENGDTLSAANRMVSIPTEVSFSETEAKEHTEQHAFMQWLIQHPVISEEQFEALADFVDCPSNAVSAAAQSLMVAHKLLEYEEPYLVPDLTKSMEVKEPKAKPAVDKSNLLKVYPNPANEFITIEYNAGSEENQLMIEVIDEKGRLVYNTNLTRRIDQIIIDTRNFKSGNYIIRLVSGSKCIGNANIIISR</sequence>
<feature type="domain" description="Secretion system C-terminal sorting" evidence="1">
    <location>
        <begin position="232"/>
        <end position="300"/>
    </location>
</feature>
<dbReference type="EMBL" id="VSSQ01000139">
    <property type="protein sequence ID" value="MPL80609.1"/>
    <property type="molecule type" value="Genomic_DNA"/>
</dbReference>
<name>A0A644UNU6_9ZZZZ</name>